<organism evidence="1 2">
    <name type="scientific">Methanobrevibacter millerae</name>
    <dbReference type="NCBI Taxonomy" id="230361"/>
    <lineage>
        <taxon>Archaea</taxon>
        <taxon>Methanobacteriati</taxon>
        <taxon>Methanobacteriota</taxon>
        <taxon>Methanomada group</taxon>
        <taxon>Methanobacteria</taxon>
        <taxon>Methanobacteriales</taxon>
        <taxon>Methanobacteriaceae</taxon>
        <taxon>Methanobrevibacter</taxon>
    </lineage>
</organism>
<name>A0A0U3CYA7_9EURY</name>
<dbReference type="Proteomes" id="UP000067738">
    <property type="component" value="Chromosome"/>
</dbReference>
<gene>
    <name evidence="1" type="ORF">sm9_1505</name>
</gene>
<proteinExistence type="predicted"/>
<keyword evidence="2" id="KW-1185">Reference proteome</keyword>
<sequence>MLSIRILGMNNYGNICEIFPDQILKLADLFWIDDNKSDYDFDRYERSFLIDNNITWKYSYESPLETPILYLLTCHPEKTVDFIINFVNKSIEYHVENYPTDNDDFYRIDEIVLEIDGIKNKQYISNSLWQCYRGSGSPVIPTLLKIMHMALEKFLLDECENDNFDDVEKILRKILCKSKSASLTAVVTSLVLAYPDNFFEIALILFKTLDLFKYDYARWINESEAKLLYEIAPMNKQFLVQERLDTCDQKFRKMNLESLIINYQFFRNENISEEISKYRVESIQELIDNHLEELDSKNLAKEKLSNYRMLLSKIDRRNLKPNVKETDGEIQISFENVNIDDDLKEDSENFSKEFNDIFKYVDLSNWADAKINDKPIPDNLLKYENDVSIILDELNQFLTDLNEDKLKLNIYVDNLPLSVSFCLLKFYSDSLKDEDKELCKDIILELIYFSLLDEYYFYQISHRLDIGTLAIVYLFDLFPNDRLVFMVTLLLILFNDEKIDATNYFSSFSIIALRKLYVQHPNCVNNILCCYSKFKPDFDDIYIKIINENRNSNIPNLFAFAVKNFLEKYEDELGNIVDYNDFEFENLNLISANVIFQTIPENSSDKLHVDFFKFVFQLFANDLFDRESQLKGSKYYSVRYTFLMRFCNIALMNKSNLKEYISSFLDHFRINDGAYELINSFVNVVNNEVLVEFWEIWWLFLEKILENHETVGKHYLEKILEKFVINYQLENDFDMSEDIVEMEKQFYRRVCKELGEYEFILNSVSKIVIKNKFLSSGLTWIKIILNEGDFSNVEKGTIYNVEYFVKKYVSVNSQKIMEDIKIQKDLLLILDFLIKNGSNDAFRINEWLVSLK</sequence>
<evidence type="ECO:0000313" key="2">
    <source>
        <dbReference type="Proteomes" id="UP000067738"/>
    </source>
</evidence>
<dbReference type="EMBL" id="CP011266">
    <property type="protein sequence ID" value="ALT69284.1"/>
    <property type="molecule type" value="Genomic_DNA"/>
</dbReference>
<dbReference type="PATRIC" id="fig|230361.4.peg.1552"/>
<protein>
    <submittedName>
        <fullName evidence="1">Uncharacterized protein</fullName>
    </submittedName>
</protein>
<reference evidence="1 2" key="1">
    <citation type="submission" date="2015-04" db="EMBL/GenBank/DDBJ databases">
        <title>The complete genome sequence of the rumen methanogen Methanobrevibacter millerae SM9.</title>
        <authorList>
            <person name="Leahy S.C."/>
            <person name="Kelly W.J."/>
            <person name="Pacheco D.M."/>
            <person name="Li D."/>
            <person name="Altermann E."/>
            <person name="Attwood G.T."/>
        </authorList>
    </citation>
    <scope>NUCLEOTIDE SEQUENCE [LARGE SCALE GENOMIC DNA]</scope>
    <source>
        <strain evidence="1 2">SM9</strain>
    </source>
</reference>
<dbReference type="KEGG" id="mmil:sm9_1505"/>
<evidence type="ECO:0000313" key="1">
    <source>
        <dbReference type="EMBL" id="ALT69284.1"/>
    </source>
</evidence>
<accession>A0A0U3CYA7</accession>
<dbReference type="AlphaFoldDB" id="A0A0U3CYA7"/>